<evidence type="ECO:0000259" key="1">
    <source>
        <dbReference type="SMART" id="SM00347"/>
    </source>
</evidence>
<dbReference type="InterPro" id="IPR000835">
    <property type="entry name" value="HTH_MarR-typ"/>
</dbReference>
<dbReference type="RefSeq" id="WP_159750302.1">
    <property type="nucleotide sequence ID" value="NZ_CASSPE010000255.1"/>
</dbReference>
<keyword evidence="3" id="KW-1185">Reference proteome</keyword>
<dbReference type="EMBL" id="WUQX01000001">
    <property type="protein sequence ID" value="MXP74985.1"/>
    <property type="molecule type" value="Genomic_DNA"/>
</dbReference>
<name>A0A7X3MEJ1_9FIRM</name>
<dbReference type="AlphaFoldDB" id="A0A7X3MEJ1"/>
<reference evidence="2 3" key="1">
    <citation type="submission" date="2019-12" db="EMBL/GenBank/DDBJ databases">
        <title>Sporaefaciens musculi gen. nov., sp. nov., a novel bacterium isolated from the caecum of an obese mouse.</title>
        <authorList>
            <person name="Rasmussen T.S."/>
            <person name="Streidl T."/>
            <person name="Hitch T.C.A."/>
            <person name="Wortmann E."/>
            <person name="Deptula P."/>
            <person name="Hansen M."/>
            <person name="Nielsen D.S."/>
            <person name="Clavel T."/>
            <person name="Vogensen F.K."/>
        </authorList>
    </citation>
    <scope>NUCLEOTIDE SEQUENCE [LARGE SCALE GENOMIC DNA]</scope>
    <source>
        <strain evidence="2 3">WCA-9-b2</strain>
    </source>
</reference>
<sequence>MTINMHPGMKEFNRIFNEYNHIYHDIALKLGLSDSGFDILYTICDIGNGCLQKDICEATRLSKQTVHSSVCKLEKDGYLFLKPGKGRNMQIFLTPSGNTLIEEKIAPAVQAENLAFTHMTEEEQGEFLRLNKKYAEGLRKYASQI</sequence>
<accession>A0A7X3MEJ1</accession>
<dbReference type="Pfam" id="PF12802">
    <property type="entry name" value="MarR_2"/>
    <property type="match status" value="1"/>
</dbReference>
<dbReference type="SMART" id="SM00347">
    <property type="entry name" value="HTH_MARR"/>
    <property type="match status" value="1"/>
</dbReference>
<dbReference type="Gene3D" id="1.10.10.10">
    <property type="entry name" value="Winged helix-like DNA-binding domain superfamily/Winged helix DNA-binding domain"/>
    <property type="match status" value="1"/>
</dbReference>
<organism evidence="2 3">
    <name type="scientific">Sporofaciens musculi</name>
    <dbReference type="NCBI Taxonomy" id="2681861"/>
    <lineage>
        <taxon>Bacteria</taxon>
        <taxon>Bacillati</taxon>
        <taxon>Bacillota</taxon>
        <taxon>Clostridia</taxon>
        <taxon>Lachnospirales</taxon>
        <taxon>Lachnospiraceae</taxon>
        <taxon>Sporofaciens</taxon>
    </lineage>
</organism>
<protein>
    <submittedName>
        <fullName evidence="2">Winged helix-turn-helix transcriptional regulator</fullName>
    </submittedName>
</protein>
<dbReference type="Proteomes" id="UP000460412">
    <property type="component" value="Unassembled WGS sequence"/>
</dbReference>
<proteinExistence type="predicted"/>
<dbReference type="SUPFAM" id="SSF46785">
    <property type="entry name" value="Winged helix' DNA-binding domain"/>
    <property type="match status" value="1"/>
</dbReference>
<gene>
    <name evidence="2" type="ORF">GN277_06195</name>
</gene>
<dbReference type="InterPro" id="IPR036390">
    <property type="entry name" value="WH_DNA-bd_sf"/>
</dbReference>
<dbReference type="InterPro" id="IPR036388">
    <property type="entry name" value="WH-like_DNA-bd_sf"/>
</dbReference>
<comment type="caution">
    <text evidence="2">The sequence shown here is derived from an EMBL/GenBank/DDBJ whole genome shotgun (WGS) entry which is preliminary data.</text>
</comment>
<feature type="domain" description="HTH marR-type" evidence="1">
    <location>
        <begin position="25"/>
        <end position="124"/>
    </location>
</feature>
<dbReference type="GO" id="GO:0003700">
    <property type="term" value="F:DNA-binding transcription factor activity"/>
    <property type="evidence" value="ECO:0007669"/>
    <property type="project" value="InterPro"/>
</dbReference>
<evidence type="ECO:0000313" key="3">
    <source>
        <dbReference type="Proteomes" id="UP000460412"/>
    </source>
</evidence>
<evidence type="ECO:0000313" key="2">
    <source>
        <dbReference type="EMBL" id="MXP74985.1"/>
    </source>
</evidence>